<keyword evidence="2" id="KW-1185">Reference proteome</keyword>
<protein>
    <recommendedName>
        <fullName evidence="3">Lipoprotein</fullName>
    </recommendedName>
</protein>
<reference evidence="2" key="1">
    <citation type="submission" date="2020-07" db="EMBL/GenBank/DDBJ databases">
        <title>Complete genome sequencing of Coprobacter sp. strain 2CBH44.</title>
        <authorList>
            <person name="Sakamoto M."/>
            <person name="Murakami T."/>
            <person name="Mori H."/>
        </authorList>
    </citation>
    <scope>NUCLEOTIDE SEQUENCE [LARGE SCALE GENOMIC DNA]</scope>
    <source>
        <strain evidence="2">2CBH44</strain>
    </source>
</reference>
<dbReference type="Proteomes" id="UP000594042">
    <property type="component" value="Chromosome"/>
</dbReference>
<dbReference type="PROSITE" id="PS51257">
    <property type="entry name" value="PROKAR_LIPOPROTEIN"/>
    <property type="match status" value="1"/>
</dbReference>
<dbReference type="RefSeq" id="WP_200755374.1">
    <property type="nucleotide sequence ID" value="NZ_AP023322.1"/>
</dbReference>
<accession>A0A7G1HUI7</accession>
<organism evidence="1 2">
    <name type="scientific">Coprobacter secundus subsp. similis</name>
    <dbReference type="NCBI Taxonomy" id="2751153"/>
    <lineage>
        <taxon>Bacteria</taxon>
        <taxon>Pseudomonadati</taxon>
        <taxon>Bacteroidota</taxon>
        <taxon>Bacteroidia</taxon>
        <taxon>Bacteroidales</taxon>
        <taxon>Barnesiellaceae</taxon>
        <taxon>Coprobacter</taxon>
    </lineage>
</organism>
<sequence length="240" mass="28328">MKKYVFLFSFIFFLSCSENEDNSLTQMGRVAEISLDYTEQSLSVTIPPQLNEQDIICNLRHDSYWINDILASKEHIKFHVELNSDRSKGYRSDTIDLFCKGVNVGYIEVYQARHPMSLQKLTWGPDILLSLPKGDGKKETEMLYHFCKNSDGRYSLSDFPAFAYCIEMNHNPEKNMEWYLPSERSEKYREVSNNNYPFDFWSSTEYSRETVDIRKWASNNEQHLTIAAFKNDRFYVYAVR</sequence>
<evidence type="ECO:0000313" key="2">
    <source>
        <dbReference type="Proteomes" id="UP000594042"/>
    </source>
</evidence>
<dbReference type="EMBL" id="AP023322">
    <property type="protein sequence ID" value="BCI61828.1"/>
    <property type="molecule type" value="Genomic_DNA"/>
</dbReference>
<dbReference type="KEGG" id="copr:Cop2CBH44_01810"/>
<proteinExistence type="predicted"/>
<evidence type="ECO:0008006" key="3">
    <source>
        <dbReference type="Google" id="ProtNLM"/>
    </source>
</evidence>
<dbReference type="AlphaFoldDB" id="A0A7G1HUI7"/>
<name>A0A7G1HUI7_9BACT</name>
<evidence type="ECO:0000313" key="1">
    <source>
        <dbReference type="EMBL" id="BCI61828.1"/>
    </source>
</evidence>
<gene>
    <name evidence="1" type="ORF">Cop2CBH44_01810</name>
</gene>